<evidence type="ECO:0000256" key="4">
    <source>
        <dbReference type="SAM" id="MobiDB-lite"/>
    </source>
</evidence>
<dbReference type="InterPro" id="IPR005202">
    <property type="entry name" value="TF_GRAS"/>
</dbReference>
<evidence type="ECO:0000256" key="1">
    <source>
        <dbReference type="ARBA" id="ARBA00023015"/>
    </source>
</evidence>
<dbReference type="PROSITE" id="PS50985">
    <property type="entry name" value="GRAS"/>
    <property type="match status" value="1"/>
</dbReference>
<gene>
    <name evidence="5" type="ORF">LUZ61_016856</name>
</gene>
<evidence type="ECO:0008006" key="7">
    <source>
        <dbReference type="Google" id="ProtNLM"/>
    </source>
</evidence>
<keyword evidence="1" id="KW-0805">Transcription regulation</keyword>
<dbReference type="PANTHER" id="PTHR31636">
    <property type="entry name" value="OSJNBA0084A10.13 PROTEIN-RELATED"/>
    <property type="match status" value="1"/>
</dbReference>
<comment type="caution">
    <text evidence="3">Lacks conserved residue(s) required for the propagation of feature annotation.</text>
</comment>
<feature type="region of interest" description="Leucine repeat II (LRII)" evidence="3">
    <location>
        <begin position="545"/>
        <end position="577"/>
    </location>
</feature>
<accession>A0AAD6EKF3</accession>
<reference evidence="5 6" key="1">
    <citation type="journal article" date="2022" name="Cell">
        <title>Repeat-based holocentromeres influence genome architecture and karyotype evolution.</title>
        <authorList>
            <person name="Hofstatter P.G."/>
            <person name="Thangavel G."/>
            <person name="Lux T."/>
            <person name="Neumann P."/>
            <person name="Vondrak T."/>
            <person name="Novak P."/>
            <person name="Zhang M."/>
            <person name="Costa L."/>
            <person name="Castellani M."/>
            <person name="Scott A."/>
            <person name="Toegelov H."/>
            <person name="Fuchs J."/>
            <person name="Mata-Sucre Y."/>
            <person name="Dias Y."/>
            <person name="Vanzela A.L.L."/>
            <person name="Huettel B."/>
            <person name="Almeida C.C.S."/>
            <person name="Simkova H."/>
            <person name="Souza G."/>
            <person name="Pedrosa-Harand A."/>
            <person name="Macas J."/>
            <person name="Mayer K.F.X."/>
            <person name="Houben A."/>
            <person name="Marques A."/>
        </authorList>
    </citation>
    <scope>NUCLEOTIDE SEQUENCE [LARGE SCALE GENOMIC DNA]</scope>
    <source>
        <strain evidence="5">RhyTen1mFocal</strain>
    </source>
</reference>
<organism evidence="5 6">
    <name type="scientific">Rhynchospora tenuis</name>
    <dbReference type="NCBI Taxonomy" id="198213"/>
    <lineage>
        <taxon>Eukaryota</taxon>
        <taxon>Viridiplantae</taxon>
        <taxon>Streptophyta</taxon>
        <taxon>Embryophyta</taxon>
        <taxon>Tracheophyta</taxon>
        <taxon>Spermatophyta</taxon>
        <taxon>Magnoliopsida</taxon>
        <taxon>Liliopsida</taxon>
        <taxon>Poales</taxon>
        <taxon>Cyperaceae</taxon>
        <taxon>Cyperoideae</taxon>
        <taxon>Rhynchosporeae</taxon>
        <taxon>Rhynchospora</taxon>
    </lineage>
</organism>
<dbReference type="Proteomes" id="UP001210211">
    <property type="component" value="Unassembled WGS sequence"/>
</dbReference>
<feature type="region of interest" description="SAW" evidence="3">
    <location>
        <begin position="683"/>
        <end position="758"/>
    </location>
</feature>
<dbReference type="EMBL" id="JAMRDG010000002">
    <property type="protein sequence ID" value="KAJ3687692.1"/>
    <property type="molecule type" value="Genomic_DNA"/>
</dbReference>
<comment type="caution">
    <text evidence="5">The sequence shown here is derived from an EMBL/GenBank/DDBJ whole genome shotgun (WGS) entry which is preliminary data.</text>
</comment>
<proteinExistence type="inferred from homology"/>
<feature type="region of interest" description="VHIID" evidence="3">
    <location>
        <begin position="464"/>
        <end position="529"/>
    </location>
</feature>
<feature type="region of interest" description="Disordered" evidence="4">
    <location>
        <begin position="355"/>
        <end position="380"/>
    </location>
</feature>
<feature type="compositionally biased region" description="Low complexity" evidence="4">
    <location>
        <begin position="175"/>
        <end position="193"/>
    </location>
</feature>
<feature type="short sequence motif" description="VHIID" evidence="3">
    <location>
        <begin position="495"/>
        <end position="499"/>
    </location>
</feature>
<comment type="similarity">
    <text evidence="3">Belongs to the GRAS family.</text>
</comment>
<feature type="region of interest" description="Disordered" evidence="4">
    <location>
        <begin position="150"/>
        <end position="194"/>
    </location>
</feature>
<name>A0AAD6EKF3_9POAL</name>
<protein>
    <recommendedName>
        <fullName evidence="7">Scarecrow-like protein 9</fullName>
    </recommendedName>
</protein>
<keyword evidence="6" id="KW-1185">Reference proteome</keyword>
<evidence type="ECO:0000313" key="6">
    <source>
        <dbReference type="Proteomes" id="UP001210211"/>
    </source>
</evidence>
<feature type="compositionally biased region" description="Low complexity" evidence="4">
    <location>
        <begin position="150"/>
        <end position="159"/>
    </location>
</feature>
<dbReference type="Pfam" id="PF03514">
    <property type="entry name" value="GRAS"/>
    <property type="match status" value="1"/>
</dbReference>
<feature type="compositionally biased region" description="Basic and acidic residues" evidence="4">
    <location>
        <begin position="355"/>
        <end position="371"/>
    </location>
</feature>
<evidence type="ECO:0000256" key="3">
    <source>
        <dbReference type="PROSITE-ProRule" id="PRU01191"/>
    </source>
</evidence>
<evidence type="ECO:0000313" key="5">
    <source>
        <dbReference type="EMBL" id="KAJ3687692.1"/>
    </source>
</evidence>
<evidence type="ECO:0000256" key="2">
    <source>
        <dbReference type="ARBA" id="ARBA00023163"/>
    </source>
</evidence>
<feature type="region of interest" description="Leucine repeat I (LRI)" evidence="3">
    <location>
        <begin position="385"/>
        <end position="445"/>
    </location>
</feature>
<dbReference type="AlphaFoldDB" id="A0AAD6EKF3"/>
<keyword evidence="2" id="KW-0804">Transcription</keyword>
<sequence>MVFGSGQEDTSGTMNELTYDSFFFDDNPLYSSFNQSQPFLGQGLYNNLPQPNPTVDTVPVTNPNGDFQFNLPQSDLTPDSVKEISLDHTAENKGESPEYCEITSNISLDYISQMLLEEGIDEKINTYCEEATIRQAVKPFYDILGQEYPPSSSGPVISSGPPPAVQQSLSSPCDSYSTSHSQSVSSTSTNNSSGVLESKWTQFNSSDFFVDDKTFQEETSVNAGPPEDLTVDDLPVWHFQKGMEEAKKFLPNINKLVIDLEANEITTRPEPKKDTQLVKNAVKSEEQDQKSPITVFGTVGRKNPFEENLELSEGRFSKHSALTSSDEPVRDAIFDKVLLSDGNYCNDEISHLRERMEHEGGNRSSKDSAEKRKVRSKKQSKGDVVDLRSILINCAQAISSDDWRQAHELLKKVRKHASPDGDGCQRLASCLADGLEARLAGTGSQVYRQLMARRTTATDYLKAYRLYLTACPFKRATFYFSNKTILNSTKGALRIHIIDFGVYFGFQWPSLIEHLAKRPGPTPMLRITGIEVPKPGFRPTEQVDETGRRLKEYANSFEVPFEYRGIASKWDTIRVEDLRIRQDEVVIVNCLYRFRNLVDESVTMDSPRDRVLKTIRRINPRVFIHAIVNGSYGAPFFVTRFREALFHYSSLFDMLDTTVPRNDEQRGLIEKGIFGRDLINVIACEGSERVERPETYRQWQIRNLRAGFEQLPLDPEIFSIIKKRVKELHHKDFVIDEDSKWLLQGWKGRIVYAMSTWKPSNS</sequence>
<feature type="compositionally biased region" description="Polar residues" evidence="4">
    <location>
        <begin position="165"/>
        <end position="174"/>
    </location>
</feature>